<feature type="compositionally biased region" description="Low complexity" evidence="3">
    <location>
        <begin position="8"/>
        <end position="19"/>
    </location>
</feature>
<reference evidence="4 5" key="1">
    <citation type="journal article" date="2013" name="PLoS Genet.">
        <title>The genome and development-dependent transcriptomes of Pyronema confluens: a window into fungal evolution.</title>
        <authorList>
            <person name="Traeger S."/>
            <person name="Altegoer F."/>
            <person name="Freitag M."/>
            <person name="Gabaldon T."/>
            <person name="Kempken F."/>
            <person name="Kumar A."/>
            <person name="Marcet-Houben M."/>
            <person name="Poggeler S."/>
            <person name="Stajich J.E."/>
            <person name="Nowrousian M."/>
        </authorList>
    </citation>
    <scope>NUCLEOTIDE SEQUENCE [LARGE SCALE GENOMIC DNA]</scope>
    <source>
        <strain evidence="5">CBS 100304</strain>
        <tissue evidence="4">Vegetative mycelium</tissue>
    </source>
</reference>
<dbReference type="GO" id="GO:0005634">
    <property type="term" value="C:nucleus"/>
    <property type="evidence" value="ECO:0007669"/>
    <property type="project" value="TreeGrafter"/>
</dbReference>
<proteinExistence type="inferred from homology"/>
<protein>
    <submittedName>
        <fullName evidence="4">Similar to Proteasome maturation factor UMP1 acc. no. P38293</fullName>
    </submittedName>
</protein>
<keyword evidence="5" id="KW-1185">Reference proteome</keyword>
<evidence type="ECO:0000313" key="4">
    <source>
        <dbReference type="EMBL" id="CCX16320.1"/>
    </source>
</evidence>
<evidence type="ECO:0000313" key="5">
    <source>
        <dbReference type="Proteomes" id="UP000018144"/>
    </source>
</evidence>
<dbReference type="AlphaFoldDB" id="U4LBZ6"/>
<dbReference type="GO" id="GO:0043248">
    <property type="term" value="P:proteasome assembly"/>
    <property type="evidence" value="ECO:0007669"/>
    <property type="project" value="InterPro"/>
</dbReference>
<dbReference type="STRING" id="1076935.U4LBZ6"/>
<sequence length="146" mass="16238">MSLRIIPASSASTTVSSVAQRKGAPSISSVPDAMRNGGPGSVAADVNNRHPLQDRLSKWEETQMALKMEGLRRLYGAAEPIRRGMEVMMCADYKPAQLGGPSNLHKDILENRDCSIQWEDIYTGTDNVFDLPEFHSELETKCRMNW</sequence>
<evidence type="ECO:0000256" key="1">
    <source>
        <dbReference type="ARBA" id="ARBA00023186"/>
    </source>
</evidence>
<evidence type="ECO:0000256" key="3">
    <source>
        <dbReference type="SAM" id="MobiDB-lite"/>
    </source>
</evidence>
<name>U4LBZ6_PYROM</name>
<dbReference type="Proteomes" id="UP000018144">
    <property type="component" value="Unassembled WGS sequence"/>
</dbReference>
<dbReference type="eggNOG" id="KOG3061">
    <property type="taxonomic scope" value="Eukaryota"/>
</dbReference>
<dbReference type="EMBL" id="HF936378">
    <property type="protein sequence ID" value="CCX16320.1"/>
    <property type="molecule type" value="Genomic_DNA"/>
</dbReference>
<feature type="region of interest" description="Disordered" evidence="3">
    <location>
        <begin position="1"/>
        <end position="50"/>
    </location>
</feature>
<evidence type="ECO:0000256" key="2">
    <source>
        <dbReference type="ARBA" id="ARBA00043974"/>
    </source>
</evidence>
<dbReference type="OrthoDB" id="15001at2759"/>
<keyword evidence="4" id="KW-0647">Proteasome</keyword>
<organism evidence="4 5">
    <name type="scientific">Pyronema omphalodes (strain CBS 100304)</name>
    <name type="common">Pyronema confluens</name>
    <dbReference type="NCBI Taxonomy" id="1076935"/>
    <lineage>
        <taxon>Eukaryota</taxon>
        <taxon>Fungi</taxon>
        <taxon>Dikarya</taxon>
        <taxon>Ascomycota</taxon>
        <taxon>Pezizomycotina</taxon>
        <taxon>Pezizomycetes</taxon>
        <taxon>Pezizales</taxon>
        <taxon>Pyronemataceae</taxon>
        <taxon>Pyronema</taxon>
    </lineage>
</organism>
<keyword evidence="1" id="KW-0143">Chaperone</keyword>
<accession>U4LBZ6</accession>
<dbReference type="PANTHER" id="PTHR12828:SF3">
    <property type="entry name" value="PROTEASOME MATURATION PROTEIN"/>
    <property type="match status" value="1"/>
</dbReference>
<dbReference type="GO" id="GO:0000502">
    <property type="term" value="C:proteasome complex"/>
    <property type="evidence" value="ECO:0007669"/>
    <property type="project" value="UniProtKB-KW"/>
</dbReference>
<dbReference type="GO" id="GO:0005737">
    <property type="term" value="C:cytoplasm"/>
    <property type="evidence" value="ECO:0007669"/>
    <property type="project" value="TreeGrafter"/>
</dbReference>
<dbReference type="Pfam" id="PF05348">
    <property type="entry name" value="UMP1"/>
    <property type="match status" value="1"/>
</dbReference>
<dbReference type="OMA" id="MSMRIVP"/>
<dbReference type="InterPro" id="IPR008012">
    <property type="entry name" value="Ump1"/>
</dbReference>
<gene>
    <name evidence="4" type="ORF">PCON_02916</name>
</gene>
<comment type="similarity">
    <text evidence="2">Belongs to the POMP/UMP1 family.</text>
</comment>
<dbReference type="PANTHER" id="PTHR12828">
    <property type="entry name" value="PROTEASOME MATURATION PROTEIN UMP1"/>
    <property type="match status" value="1"/>
</dbReference>